<dbReference type="PRINTS" id="PR00503">
    <property type="entry name" value="BROMODOMAIN"/>
</dbReference>
<feature type="compositionally biased region" description="Polar residues" evidence="4">
    <location>
        <begin position="300"/>
        <end position="321"/>
    </location>
</feature>
<reference evidence="6" key="1">
    <citation type="submission" date="2020-01" db="EMBL/GenBank/DDBJ databases">
        <authorList>
            <person name="Mishra B."/>
        </authorList>
    </citation>
    <scope>NUCLEOTIDE SEQUENCE [LARGE SCALE GENOMIC DNA]</scope>
</reference>
<gene>
    <name evidence="6" type="ORF">MERR_LOCUS1726</name>
</gene>
<dbReference type="PANTHER" id="PTHR46136">
    <property type="entry name" value="TRANSCRIPTION FACTOR GTE8"/>
    <property type="match status" value="1"/>
</dbReference>
<evidence type="ECO:0000256" key="4">
    <source>
        <dbReference type="SAM" id="MobiDB-lite"/>
    </source>
</evidence>
<dbReference type="OrthoDB" id="21449at2759"/>
<keyword evidence="1 2" id="KW-0103">Bromodomain</keyword>
<proteinExistence type="predicted"/>
<feature type="region of interest" description="Disordered" evidence="4">
    <location>
        <begin position="189"/>
        <end position="229"/>
    </location>
</feature>
<evidence type="ECO:0000259" key="5">
    <source>
        <dbReference type="PROSITE" id="PS50014"/>
    </source>
</evidence>
<dbReference type="SMART" id="SM00297">
    <property type="entry name" value="BROMO"/>
    <property type="match status" value="1"/>
</dbReference>
<feature type="coiled-coil region" evidence="3">
    <location>
        <begin position="41"/>
        <end position="72"/>
    </location>
</feature>
<dbReference type="Pfam" id="PF00439">
    <property type="entry name" value="Bromodomain"/>
    <property type="match status" value="1"/>
</dbReference>
<dbReference type="Proteomes" id="UP000467841">
    <property type="component" value="Unassembled WGS sequence"/>
</dbReference>
<protein>
    <recommendedName>
        <fullName evidence="5">Bromo domain-containing protein</fullName>
    </recommendedName>
</protein>
<dbReference type="InterPro" id="IPR052442">
    <property type="entry name" value="Env_Response_Regulator"/>
</dbReference>
<dbReference type="PROSITE" id="PS50014">
    <property type="entry name" value="BROMODOMAIN_2"/>
    <property type="match status" value="1"/>
</dbReference>
<evidence type="ECO:0000313" key="7">
    <source>
        <dbReference type="Proteomes" id="UP000467841"/>
    </source>
</evidence>
<evidence type="ECO:0000256" key="2">
    <source>
        <dbReference type="PROSITE-ProRule" id="PRU00035"/>
    </source>
</evidence>
<evidence type="ECO:0000256" key="3">
    <source>
        <dbReference type="SAM" id="Coils"/>
    </source>
</evidence>
<dbReference type="SUPFAM" id="SSF47370">
    <property type="entry name" value="Bromodomain"/>
    <property type="match status" value="1"/>
</dbReference>
<dbReference type="InterPro" id="IPR001487">
    <property type="entry name" value="Bromodomain"/>
</dbReference>
<organism evidence="6 7">
    <name type="scientific">Microthlaspi erraticum</name>
    <dbReference type="NCBI Taxonomy" id="1685480"/>
    <lineage>
        <taxon>Eukaryota</taxon>
        <taxon>Viridiplantae</taxon>
        <taxon>Streptophyta</taxon>
        <taxon>Embryophyta</taxon>
        <taxon>Tracheophyta</taxon>
        <taxon>Spermatophyta</taxon>
        <taxon>Magnoliopsida</taxon>
        <taxon>eudicotyledons</taxon>
        <taxon>Gunneridae</taxon>
        <taxon>Pentapetalae</taxon>
        <taxon>rosids</taxon>
        <taxon>malvids</taxon>
        <taxon>Brassicales</taxon>
        <taxon>Brassicaceae</taxon>
        <taxon>Coluteocarpeae</taxon>
        <taxon>Microthlaspi</taxon>
    </lineage>
</organism>
<sequence length="510" mass="57245">MVAVPRLRIKFGAEGSVKTFQKVPDINNSGNAKLIEKSFVIKAENQSRKRGANELEEVQAKKKQKLDRVQSSQCMTLLKLLMDEEYGCLFEEPVDPVKLLIPDYFSVISKPMDLGTVKSRLLKNVYSSGDEFAADVRLTFDNAMLYNPPGHFVHEIAKKFKEIFEVRWGSLEKKKKLSKLSVSEGDCTRQRSTETSVSSRRFPVELPKPVKEKPVKGESKKETPSVTPKALATKLRVKKLEHGLGISSTVKTPSKGSGLNASCRCGSCGRITCICLKSCNSSGSEFSSLTDCLVKNTSASQATESDPQSNVSFLNEGSVSSRNEKNGCVSSQLDKPLNSTELKTKLPTMPPLPPEKALRAAMLKGQFAETILKAKHRKVLDQNNNKADLIRIQIEKEQMEKAQREEKARIVAEMRAAENARRMRAEAELKQKRERQRLELEMMKKTFDFEENNFVVLDKDLVKICGSSNLTRTMLLKLGLLLRKDDCVEEMDSEIPDAMRIEDLEEGEIF</sequence>
<feature type="compositionally biased region" description="Basic and acidic residues" evidence="4">
    <location>
        <begin position="208"/>
        <end position="223"/>
    </location>
</feature>
<dbReference type="InterPro" id="IPR036427">
    <property type="entry name" value="Bromodomain-like_sf"/>
</dbReference>
<evidence type="ECO:0000256" key="1">
    <source>
        <dbReference type="ARBA" id="ARBA00023117"/>
    </source>
</evidence>
<evidence type="ECO:0000313" key="6">
    <source>
        <dbReference type="EMBL" id="CAA7014492.1"/>
    </source>
</evidence>
<keyword evidence="3" id="KW-0175">Coiled coil</keyword>
<feature type="region of interest" description="Disordered" evidence="4">
    <location>
        <begin position="300"/>
        <end position="334"/>
    </location>
</feature>
<feature type="domain" description="Bromo" evidence="5">
    <location>
        <begin position="82"/>
        <end position="154"/>
    </location>
</feature>
<name>A0A6D2HET4_9BRAS</name>
<dbReference type="PANTHER" id="PTHR46136:SF19">
    <property type="entry name" value="TRANSCRIPTION FACTOR GTE12"/>
    <property type="match status" value="1"/>
</dbReference>
<dbReference type="Gene3D" id="1.20.920.10">
    <property type="entry name" value="Bromodomain-like"/>
    <property type="match status" value="1"/>
</dbReference>
<feature type="coiled-coil region" evidence="3">
    <location>
        <begin position="385"/>
        <end position="446"/>
    </location>
</feature>
<dbReference type="EMBL" id="CACVBM020000111">
    <property type="protein sequence ID" value="CAA7014492.1"/>
    <property type="molecule type" value="Genomic_DNA"/>
</dbReference>
<keyword evidence="7" id="KW-1185">Reference proteome</keyword>
<dbReference type="AlphaFoldDB" id="A0A6D2HET4"/>
<accession>A0A6D2HET4</accession>
<comment type="caution">
    <text evidence="6">The sequence shown here is derived from an EMBL/GenBank/DDBJ whole genome shotgun (WGS) entry which is preliminary data.</text>
</comment>